<proteinExistence type="predicted"/>
<organism evidence="1 2">
    <name type="scientific">Duganella flavida</name>
    <dbReference type="NCBI Taxonomy" id="2692175"/>
    <lineage>
        <taxon>Bacteria</taxon>
        <taxon>Pseudomonadati</taxon>
        <taxon>Pseudomonadota</taxon>
        <taxon>Betaproteobacteria</taxon>
        <taxon>Burkholderiales</taxon>
        <taxon>Oxalobacteraceae</taxon>
        <taxon>Telluria group</taxon>
        <taxon>Duganella</taxon>
    </lineage>
</organism>
<accession>A0A6L8KBI9</accession>
<gene>
    <name evidence="1" type="ORF">GTP46_11210</name>
</gene>
<keyword evidence="2" id="KW-1185">Reference proteome</keyword>
<reference evidence="1 2" key="1">
    <citation type="submission" date="2019-12" db="EMBL/GenBank/DDBJ databases">
        <title>Novel species isolated from a subtropical stream in China.</title>
        <authorList>
            <person name="Lu H."/>
        </authorList>
    </citation>
    <scope>NUCLEOTIDE SEQUENCE [LARGE SCALE GENOMIC DNA]</scope>
    <source>
        <strain evidence="1 2">FT135W</strain>
    </source>
</reference>
<comment type="caution">
    <text evidence="1">The sequence shown here is derived from an EMBL/GenBank/DDBJ whole genome shotgun (WGS) entry which is preliminary data.</text>
</comment>
<name>A0A6L8KBI9_9BURK</name>
<dbReference type="AlphaFoldDB" id="A0A6L8KBI9"/>
<sequence length="212" mass="23278">MYLVVSKYEPLDKLTGKGGRNIPKTVAKFSAELTEMPSDLPVTLNDDDVGKIMRKAIIPARERAVQRIEMEAATREAEAMHAVDPNWRLQAAIESLDDVLKVVDVEGPSLDFGRLANLFTLCTQIGLVEALPTPGVSERTAQLMMLLAESIAEVAQKIEAEGFPLAGDGNIKESSMYKAWMEIGAARQALQTAMQKKRYVQTRSGESTKVVK</sequence>
<dbReference type="Proteomes" id="UP000479335">
    <property type="component" value="Unassembled WGS sequence"/>
</dbReference>
<evidence type="ECO:0000313" key="1">
    <source>
        <dbReference type="EMBL" id="MYM23214.1"/>
    </source>
</evidence>
<dbReference type="EMBL" id="WWCN01000006">
    <property type="protein sequence ID" value="MYM23214.1"/>
    <property type="molecule type" value="Genomic_DNA"/>
</dbReference>
<evidence type="ECO:0000313" key="2">
    <source>
        <dbReference type="Proteomes" id="UP000479335"/>
    </source>
</evidence>
<protein>
    <submittedName>
        <fullName evidence="1">Uncharacterized protein</fullName>
    </submittedName>
</protein>